<accession>A0A0C3KI17</accession>
<dbReference type="InterPro" id="IPR058913">
    <property type="entry name" value="Integrase_dom_put"/>
</dbReference>
<feature type="non-terminal residue" evidence="2">
    <location>
        <position position="1"/>
    </location>
</feature>
<sequence>VRGDRGKENVKVAEWMLSNKGLNRGSFIWGPSTHNQRIERMWVEVGSQFARRWRAFFERLEDDHYLDPKNPNHLWLLHFLFLDDLNKDASDFQEDWNFHPISSSAGGGTGNKSPNDLRLKGQTEHGFYRHFGDEMEGIGKPFDAVQQVNFEQALLTFIASPELPEDVGDNWVWDPSAFLRVGRKRKATPMSLPEEIWKPRAIVWAKALRVLENAVE</sequence>
<dbReference type="EMBL" id="KN823148">
    <property type="protein sequence ID" value="KIO21128.1"/>
    <property type="molecule type" value="Genomic_DNA"/>
</dbReference>
<organism evidence="2 3">
    <name type="scientific">Tulasnella calospora MUT 4182</name>
    <dbReference type="NCBI Taxonomy" id="1051891"/>
    <lineage>
        <taxon>Eukaryota</taxon>
        <taxon>Fungi</taxon>
        <taxon>Dikarya</taxon>
        <taxon>Basidiomycota</taxon>
        <taxon>Agaricomycotina</taxon>
        <taxon>Agaricomycetes</taxon>
        <taxon>Cantharellales</taxon>
        <taxon>Tulasnellaceae</taxon>
        <taxon>Tulasnella</taxon>
    </lineage>
</organism>
<feature type="domain" description="Integrase core" evidence="1">
    <location>
        <begin position="1"/>
        <end position="119"/>
    </location>
</feature>
<evidence type="ECO:0000313" key="2">
    <source>
        <dbReference type="EMBL" id="KIO21128.1"/>
    </source>
</evidence>
<dbReference type="AlphaFoldDB" id="A0A0C3KI17"/>
<proteinExistence type="predicted"/>
<keyword evidence="3" id="KW-1185">Reference proteome</keyword>
<evidence type="ECO:0000259" key="1">
    <source>
        <dbReference type="Pfam" id="PF24764"/>
    </source>
</evidence>
<dbReference type="PANTHER" id="PTHR46791">
    <property type="entry name" value="EXPRESSED PROTEIN"/>
    <property type="match status" value="1"/>
</dbReference>
<name>A0A0C3KI17_9AGAM</name>
<protein>
    <recommendedName>
        <fullName evidence="1">Integrase core domain-containing protein</fullName>
    </recommendedName>
</protein>
<dbReference type="Proteomes" id="UP000054248">
    <property type="component" value="Unassembled WGS sequence"/>
</dbReference>
<reference evidence="2 3" key="1">
    <citation type="submission" date="2014-04" db="EMBL/GenBank/DDBJ databases">
        <authorList>
            <consortium name="DOE Joint Genome Institute"/>
            <person name="Kuo A."/>
            <person name="Girlanda M."/>
            <person name="Perotto S."/>
            <person name="Kohler A."/>
            <person name="Nagy L.G."/>
            <person name="Floudas D."/>
            <person name="Copeland A."/>
            <person name="Barry K.W."/>
            <person name="Cichocki N."/>
            <person name="Veneault-Fourrey C."/>
            <person name="LaButti K."/>
            <person name="Lindquist E.A."/>
            <person name="Lipzen A."/>
            <person name="Lundell T."/>
            <person name="Morin E."/>
            <person name="Murat C."/>
            <person name="Sun H."/>
            <person name="Tunlid A."/>
            <person name="Henrissat B."/>
            <person name="Grigoriev I.V."/>
            <person name="Hibbett D.S."/>
            <person name="Martin F."/>
            <person name="Nordberg H.P."/>
            <person name="Cantor M.N."/>
            <person name="Hua S.X."/>
        </authorList>
    </citation>
    <scope>NUCLEOTIDE SEQUENCE [LARGE SCALE GENOMIC DNA]</scope>
    <source>
        <strain evidence="2 3">MUT 4182</strain>
    </source>
</reference>
<dbReference type="OrthoDB" id="3353107at2759"/>
<dbReference type="STRING" id="1051891.A0A0C3KI17"/>
<dbReference type="HOGENOM" id="CLU_092517_1_1_1"/>
<feature type="non-terminal residue" evidence="2">
    <location>
        <position position="216"/>
    </location>
</feature>
<dbReference type="Pfam" id="PF24764">
    <property type="entry name" value="rva_4"/>
    <property type="match status" value="1"/>
</dbReference>
<reference evidence="3" key="2">
    <citation type="submission" date="2015-01" db="EMBL/GenBank/DDBJ databases">
        <title>Evolutionary Origins and Diversification of the Mycorrhizal Mutualists.</title>
        <authorList>
            <consortium name="DOE Joint Genome Institute"/>
            <consortium name="Mycorrhizal Genomics Consortium"/>
            <person name="Kohler A."/>
            <person name="Kuo A."/>
            <person name="Nagy L.G."/>
            <person name="Floudas D."/>
            <person name="Copeland A."/>
            <person name="Barry K.W."/>
            <person name="Cichocki N."/>
            <person name="Veneault-Fourrey C."/>
            <person name="LaButti K."/>
            <person name="Lindquist E.A."/>
            <person name="Lipzen A."/>
            <person name="Lundell T."/>
            <person name="Morin E."/>
            <person name="Murat C."/>
            <person name="Riley R."/>
            <person name="Ohm R."/>
            <person name="Sun H."/>
            <person name="Tunlid A."/>
            <person name="Henrissat B."/>
            <person name="Grigoriev I.V."/>
            <person name="Hibbett D.S."/>
            <person name="Martin F."/>
        </authorList>
    </citation>
    <scope>NUCLEOTIDE SEQUENCE [LARGE SCALE GENOMIC DNA]</scope>
    <source>
        <strain evidence="3">MUT 4182</strain>
    </source>
</reference>
<gene>
    <name evidence="2" type="ORF">M407DRAFT_52575</name>
</gene>
<dbReference type="PANTHER" id="PTHR46791:SF5">
    <property type="entry name" value="CLR5 DOMAIN-CONTAINING PROTEIN-RELATED"/>
    <property type="match status" value="1"/>
</dbReference>
<evidence type="ECO:0000313" key="3">
    <source>
        <dbReference type="Proteomes" id="UP000054248"/>
    </source>
</evidence>